<dbReference type="Proteomes" id="UP001497444">
    <property type="component" value="Chromosome 14"/>
</dbReference>
<dbReference type="Gene3D" id="1.25.40.20">
    <property type="entry name" value="Ankyrin repeat-containing domain"/>
    <property type="match status" value="1"/>
</dbReference>
<dbReference type="SUPFAM" id="SSF48403">
    <property type="entry name" value="Ankyrin repeat"/>
    <property type="match status" value="1"/>
</dbReference>
<proteinExistence type="predicted"/>
<name>A0ABP0W8I4_9BRYO</name>
<dbReference type="InterPro" id="IPR036770">
    <property type="entry name" value="Ankyrin_rpt-contain_sf"/>
</dbReference>
<reference evidence="1" key="1">
    <citation type="submission" date="2024-02" db="EMBL/GenBank/DDBJ databases">
        <authorList>
            <consortium name="ELIXIR-Norway"/>
            <consortium name="Elixir Norway"/>
        </authorList>
    </citation>
    <scope>NUCLEOTIDE SEQUENCE</scope>
</reference>
<evidence type="ECO:0008006" key="3">
    <source>
        <dbReference type="Google" id="ProtNLM"/>
    </source>
</evidence>
<accession>A0ABP0W8I4</accession>
<keyword evidence="2" id="KW-1185">Reference proteome</keyword>
<evidence type="ECO:0000313" key="2">
    <source>
        <dbReference type="Proteomes" id="UP001497444"/>
    </source>
</evidence>
<dbReference type="EMBL" id="OZ020109">
    <property type="protein sequence ID" value="CAK9261852.1"/>
    <property type="molecule type" value="Genomic_DNA"/>
</dbReference>
<evidence type="ECO:0000313" key="1">
    <source>
        <dbReference type="EMBL" id="CAK9261852.1"/>
    </source>
</evidence>
<sequence>MEGPSDTAGDQWRQQRDLLAGRSGDDYVKSHIMCTMPVDSEDREMLSLHEAISSIAIEEDFGMDENDVDFNFENVERKELYVHMACSRLRNVHNYEDWKRSCHQIVGFIIAVLTDLCEKNLLHKLFDQKDAQGRTILQIFVLCQYVREYSGILAFTFREMLEILPDACVNTLDKARRTVLHWAVAHDITWAIEELLESGKATPDVTFHTASIRNITAFHLILLHDHNLPYSYRRYLKDELKRDFCEFEFVDADFSISDFRPERIANVLYCGQYEWVGTNS</sequence>
<gene>
    <name evidence="1" type="ORF">CSSPJE1EN1_LOCUS7330</name>
</gene>
<organism evidence="1 2">
    <name type="scientific">Sphagnum jensenii</name>
    <dbReference type="NCBI Taxonomy" id="128206"/>
    <lineage>
        <taxon>Eukaryota</taxon>
        <taxon>Viridiplantae</taxon>
        <taxon>Streptophyta</taxon>
        <taxon>Embryophyta</taxon>
        <taxon>Bryophyta</taxon>
        <taxon>Sphagnophytina</taxon>
        <taxon>Sphagnopsida</taxon>
        <taxon>Sphagnales</taxon>
        <taxon>Sphagnaceae</taxon>
        <taxon>Sphagnum</taxon>
    </lineage>
</organism>
<protein>
    <recommendedName>
        <fullName evidence="3">Ankyrin repeat protein</fullName>
    </recommendedName>
</protein>